<evidence type="ECO:0000313" key="2">
    <source>
        <dbReference type="Proteomes" id="UP000013827"/>
    </source>
</evidence>
<dbReference type="RefSeq" id="XP_005763295.1">
    <property type="nucleotide sequence ID" value="XM_005763238.1"/>
</dbReference>
<dbReference type="PaxDb" id="2903-EOD10866"/>
<proteinExistence type="predicted"/>
<accession>A0A0D3IHY1</accession>
<dbReference type="AlphaFoldDB" id="A0A0D3IHY1"/>
<evidence type="ECO:0000313" key="1">
    <source>
        <dbReference type="EnsemblProtists" id="EOD10866"/>
    </source>
</evidence>
<dbReference type="GeneID" id="17257059"/>
<sequence length="307" mass="31904">MALFLLSPVCSALSDSGVRLPSSSLKGKVMPTGSQVWPAIGGTAGFHRGAGRLGKKRARLVPAASDSMFLDEAAALKALDFPLSEAELISAAKAFLFYGQGTEKPELLAPEYVFMGPYVGGADGLPRDEYLKAVGGFDLKAAALPSIAAFPDLNPRFHHFRADPLDAGRVWFTSQASGTDGAASGTDSGSGFLGGKPTGKAFSTPPQACSLKFDASGLAIKYTIGHVMERSLGNTGGLGGVVGRTRSVFSVDKPLGWLGGLGGIFGPAYAIGRPLPFPEARPWRPSKRYRLLQAASQLATSISADLG</sequence>
<dbReference type="EnsemblProtists" id="EOD10866">
    <property type="protein sequence ID" value="EOD10866"/>
    <property type="gene ID" value="EMIHUDRAFT_452548"/>
</dbReference>
<name>A0A0D3IHY1_EMIH1</name>
<dbReference type="Proteomes" id="UP000013827">
    <property type="component" value="Unassembled WGS sequence"/>
</dbReference>
<organism evidence="1 2">
    <name type="scientific">Emiliania huxleyi (strain CCMP1516)</name>
    <dbReference type="NCBI Taxonomy" id="280463"/>
    <lineage>
        <taxon>Eukaryota</taxon>
        <taxon>Haptista</taxon>
        <taxon>Haptophyta</taxon>
        <taxon>Prymnesiophyceae</taxon>
        <taxon>Isochrysidales</taxon>
        <taxon>Noelaerhabdaceae</taxon>
        <taxon>Emiliania</taxon>
    </lineage>
</organism>
<reference evidence="1" key="2">
    <citation type="submission" date="2024-10" db="UniProtKB">
        <authorList>
            <consortium name="EnsemblProtists"/>
        </authorList>
    </citation>
    <scope>IDENTIFICATION</scope>
</reference>
<protein>
    <submittedName>
        <fullName evidence="1">Uncharacterized protein</fullName>
    </submittedName>
</protein>
<keyword evidence="2" id="KW-1185">Reference proteome</keyword>
<dbReference type="HOGENOM" id="CLU_1013484_0_0_1"/>
<reference evidence="2" key="1">
    <citation type="journal article" date="2013" name="Nature">
        <title>Pan genome of the phytoplankton Emiliania underpins its global distribution.</title>
        <authorList>
            <person name="Read B.A."/>
            <person name="Kegel J."/>
            <person name="Klute M.J."/>
            <person name="Kuo A."/>
            <person name="Lefebvre S.C."/>
            <person name="Maumus F."/>
            <person name="Mayer C."/>
            <person name="Miller J."/>
            <person name="Monier A."/>
            <person name="Salamov A."/>
            <person name="Young J."/>
            <person name="Aguilar M."/>
            <person name="Claverie J.M."/>
            <person name="Frickenhaus S."/>
            <person name="Gonzalez K."/>
            <person name="Herman E.K."/>
            <person name="Lin Y.C."/>
            <person name="Napier J."/>
            <person name="Ogata H."/>
            <person name="Sarno A.F."/>
            <person name="Shmutz J."/>
            <person name="Schroeder D."/>
            <person name="de Vargas C."/>
            <person name="Verret F."/>
            <person name="von Dassow P."/>
            <person name="Valentin K."/>
            <person name="Van de Peer Y."/>
            <person name="Wheeler G."/>
            <person name="Dacks J.B."/>
            <person name="Delwiche C.F."/>
            <person name="Dyhrman S.T."/>
            <person name="Glockner G."/>
            <person name="John U."/>
            <person name="Richards T."/>
            <person name="Worden A.Z."/>
            <person name="Zhang X."/>
            <person name="Grigoriev I.V."/>
            <person name="Allen A.E."/>
            <person name="Bidle K."/>
            <person name="Borodovsky M."/>
            <person name="Bowler C."/>
            <person name="Brownlee C."/>
            <person name="Cock J.M."/>
            <person name="Elias M."/>
            <person name="Gladyshev V.N."/>
            <person name="Groth M."/>
            <person name="Guda C."/>
            <person name="Hadaegh A."/>
            <person name="Iglesias-Rodriguez M.D."/>
            <person name="Jenkins J."/>
            <person name="Jones B.M."/>
            <person name="Lawson T."/>
            <person name="Leese F."/>
            <person name="Lindquist E."/>
            <person name="Lobanov A."/>
            <person name="Lomsadze A."/>
            <person name="Malik S.B."/>
            <person name="Marsh M.E."/>
            <person name="Mackinder L."/>
            <person name="Mock T."/>
            <person name="Mueller-Roeber B."/>
            <person name="Pagarete A."/>
            <person name="Parker M."/>
            <person name="Probert I."/>
            <person name="Quesneville H."/>
            <person name="Raines C."/>
            <person name="Rensing S.A."/>
            <person name="Riano-Pachon D.M."/>
            <person name="Richier S."/>
            <person name="Rokitta S."/>
            <person name="Shiraiwa Y."/>
            <person name="Soanes D.M."/>
            <person name="van der Giezen M."/>
            <person name="Wahlund T.M."/>
            <person name="Williams B."/>
            <person name="Wilson W."/>
            <person name="Wolfe G."/>
            <person name="Wurch L.L."/>
        </authorList>
    </citation>
    <scope>NUCLEOTIDE SEQUENCE</scope>
</reference>
<dbReference type="KEGG" id="ehx:EMIHUDRAFT_452548"/>